<dbReference type="PANTHER" id="PTHR24286:SF254">
    <property type="entry name" value="3-EPI-6-DEOXOCATHASTERONE 23-MONOOXYGENASE CYP90C1"/>
    <property type="match status" value="1"/>
</dbReference>
<keyword evidence="10 25" id="KW-0560">Oxidoreductase</keyword>
<name>A0A8X8ZBX8_SALSN</name>
<evidence type="ECO:0000256" key="26">
    <source>
        <dbReference type="SAM" id="Phobius"/>
    </source>
</evidence>
<gene>
    <name evidence="27" type="ORF">SASPL_141048</name>
</gene>
<dbReference type="CDD" id="cd11043">
    <property type="entry name" value="CYP90-like"/>
    <property type="match status" value="1"/>
</dbReference>
<organism evidence="27">
    <name type="scientific">Salvia splendens</name>
    <name type="common">Scarlet sage</name>
    <dbReference type="NCBI Taxonomy" id="180675"/>
    <lineage>
        <taxon>Eukaryota</taxon>
        <taxon>Viridiplantae</taxon>
        <taxon>Streptophyta</taxon>
        <taxon>Embryophyta</taxon>
        <taxon>Tracheophyta</taxon>
        <taxon>Spermatophyta</taxon>
        <taxon>Magnoliopsida</taxon>
        <taxon>eudicotyledons</taxon>
        <taxon>Gunneridae</taxon>
        <taxon>Pentapetalae</taxon>
        <taxon>asterids</taxon>
        <taxon>lamiids</taxon>
        <taxon>Lamiales</taxon>
        <taxon>Lamiaceae</taxon>
        <taxon>Nepetoideae</taxon>
        <taxon>Mentheae</taxon>
        <taxon>Salviinae</taxon>
        <taxon>Salvia</taxon>
        <taxon>Salvia subgen. Calosphace</taxon>
        <taxon>core Calosphace</taxon>
    </lineage>
</organism>
<evidence type="ECO:0000256" key="21">
    <source>
        <dbReference type="ARBA" id="ARBA00078776"/>
    </source>
</evidence>
<accession>A0A8X8ZBX8</accession>
<dbReference type="GO" id="GO:0010268">
    <property type="term" value="P:brassinosteroid homeostasis"/>
    <property type="evidence" value="ECO:0007669"/>
    <property type="project" value="TreeGrafter"/>
</dbReference>
<proteinExistence type="inferred from homology"/>
<keyword evidence="6 26" id="KW-0812">Transmembrane</keyword>
<evidence type="ECO:0000256" key="7">
    <source>
        <dbReference type="ARBA" id="ARBA00022723"/>
    </source>
</evidence>
<comment type="caution">
    <text evidence="27">The sequence shown here is derived from an EMBL/GenBank/DDBJ whole genome shotgun (WGS) entry which is preliminary data.</text>
</comment>
<evidence type="ECO:0000256" key="2">
    <source>
        <dbReference type="ARBA" id="ARBA00004167"/>
    </source>
</evidence>
<comment type="pathway">
    <text evidence="14">Plant hormone biosynthesis; brassinosteroid biosynthesis.</text>
</comment>
<protein>
    <recommendedName>
        <fullName evidence="18">22alpha-hydroxysteroid 23-monooxygenase</fullName>
        <ecNumber evidence="18">1.14.14.147</ecNumber>
    </recommendedName>
    <alternativeName>
        <fullName evidence="21">(22R,23R)-22,23-dihydroxy-campest-4-en-3-one synthase</fullName>
    </alternativeName>
    <alternativeName>
        <fullName evidence="22">(22R,23R)-22,23-dihydroxycampesterol synthase</fullName>
    </alternativeName>
    <alternativeName>
        <fullName evidence="19">6-deoxoteasterone synthase</fullName>
    </alternativeName>
    <alternativeName>
        <fullName evidence="20">Teasterone synthase</fullName>
    </alternativeName>
</protein>
<comment type="cofactor">
    <cofactor evidence="1 24">
        <name>heme</name>
        <dbReference type="ChEBI" id="CHEBI:30413"/>
    </cofactor>
</comment>
<comment type="catalytic activity">
    <reaction evidence="16">
        <text>3-epi-6-deoxocathasterone + reduced [NADPH--hemoprotein reductase] + O2 = 6-deoxotyphasterol + oxidized [NADPH--hemoprotein reductase] + H2O + H(+)</text>
        <dbReference type="Rhea" id="RHEA:27321"/>
        <dbReference type="Rhea" id="RHEA-COMP:11964"/>
        <dbReference type="Rhea" id="RHEA-COMP:11965"/>
        <dbReference type="ChEBI" id="CHEBI:15377"/>
        <dbReference type="ChEBI" id="CHEBI:15378"/>
        <dbReference type="ChEBI" id="CHEBI:15379"/>
        <dbReference type="ChEBI" id="CHEBI:20717"/>
        <dbReference type="ChEBI" id="CHEBI:57618"/>
        <dbReference type="ChEBI" id="CHEBI:58210"/>
        <dbReference type="ChEBI" id="CHEBI:59410"/>
        <dbReference type="EC" id="1.14.14.147"/>
    </reaction>
</comment>
<evidence type="ECO:0000256" key="12">
    <source>
        <dbReference type="ARBA" id="ARBA00023033"/>
    </source>
</evidence>
<evidence type="ECO:0000256" key="20">
    <source>
        <dbReference type="ARBA" id="ARBA00076244"/>
    </source>
</evidence>
<dbReference type="GO" id="GO:0016114">
    <property type="term" value="P:terpenoid biosynthetic process"/>
    <property type="evidence" value="ECO:0007669"/>
    <property type="project" value="UniProtKB-ARBA"/>
</dbReference>
<dbReference type="PROSITE" id="PS00086">
    <property type="entry name" value="CYTOCHROME_P450"/>
    <property type="match status" value="1"/>
</dbReference>
<dbReference type="GO" id="GO:0020037">
    <property type="term" value="F:heme binding"/>
    <property type="evidence" value="ECO:0007669"/>
    <property type="project" value="InterPro"/>
</dbReference>
<feature type="binding site" description="axial binding residue" evidence="24">
    <location>
        <position position="441"/>
    </location>
    <ligand>
        <name>heme</name>
        <dbReference type="ChEBI" id="CHEBI:30413"/>
    </ligand>
    <ligandPart>
        <name>Fe</name>
        <dbReference type="ChEBI" id="CHEBI:18248"/>
    </ligandPart>
</feature>
<evidence type="ECO:0000256" key="4">
    <source>
        <dbReference type="ARBA" id="ARBA00010617"/>
    </source>
</evidence>
<dbReference type="InterPro" id="IPR017972">
    <property type="entry name" value="Cyt_P450_CS"/>
</dbReference>
<keyword evidence="23" id="KW-1069">Brassinosteroid biosynthesis</keyword>
<evidence type="ECO:0000313" key="28">
    <source>
        <dbReference type="Proteomes" id="UP000298416"/>
    </source>
</evidence>
<sequence>METWQTFAVAAISLCVVCVCRAWMMKIKRDEKKSEEEEEEEERFVIPRGSRGWPFIGETLEFIASGYTSTPVSFMEYRKSLYGDVFRTHILGKAIVVSTDPDVSKVILQNHGNAFMPCYPKSITELLGKSSILQINGALHKRLHTLIGVFLKSAQLKDRITRDIERIVVLTLSSWMGKTCQLYVQDETKKITFEILVRVLMSIGPGDEMECIKREFEEFIKGLICLPVNLPGTRLYKSLKAKKRLLKVVDKIVEARKTAMETNGEKVPPNDAIDVLLRDSGDSHGIPLDFISGNIIEMMIPGEETVPTAMTLAVKFLVDNPVALAHMVEENMELKKRKKDSCEDYSWADYMSLLFTQNVINETLRLSNIINAVWRKALKEVKIKGYLIPKGWCVLASFSSVHMDETNYENPYEFDPWRWKKMGSAANSSIFTPFGGGQRLCPGLELSRLEISIFLHHLVTTYRLSAERDEIIYFPTVKMKRKLPITVTPLEQ</sequence>
<reference evidence="27" key="2">
    <citation type="submission" date="2020-08" db="EMBL/GenBank/DDBJ databases">
        <title>Plant Genome Project.</title>
        <authorList>
            <person name="Zhang R.-G."/>
        </authorList>
    </citation>
    <scope>NUCLEOTIDE SEQUENCE</scope>
    <source>
        <strain evidence="27">Huo1</strain>
        <tissue evidence="27">Leaf</tissue>
    </source>
</reference>
<dbReference type="Gene3D" id="1.10.630.10">
    <property type="entry name" value="Cytochrome P450"/>
    <property type="match status" value="1"/>
</dbReference>
<dbReference type="InterPro" id="IPR002401">
    <property type="entry name" value="Cyt_P450_E_grp-I"/>
</dbReference>
<keyword evidence="11 24" id="KW-0408">Iron</keyword>
<evidence type="ECO:0000256" key="22">
    <source>
        <dbReference type="ARBA" id="ARBA00083187"/>
    </source>
</evidence>
<dbReference type="Proteomes" id="UP000298416">
    <property type="component" value="Unassembled WGS sequence"/>
</dbReference>
<keyword evidence="9 26" id="KW-1133">Transmembrane helix</keyword>
<keyword evidence="13 26" id="KW-0472">Membrane</keyword>
<dbReference type="PANTHER" id="PTHR24286">
    <property type="entry name" value="CYTOCHROME P450 26"/>
    <property type="match status" value="1"/>
</dbReference>
<keyword evidence="8" id="KW-0752">Steroid biosynthesis</keyword>
<evidence type="ECO:0000256" key="15">
    <source>
        <dbReference type="ARBA" id="ARBA00050234"/>
    </source>
</evidence>
<dbReference type="GO" id="GO:0005506">
    <property type="term" value="F:iron ion binding"/>
    <property type="evidence" value="ECO:0007669"/>
    <property type="project" value="InterPro"/>
</dbReference>
<dbReference type="OrthoDB" id="3945418at2759"/>
<evidence type="ECO:0000256" key="24">
    <source>
        <dbReference type="PIRSR" id="PIRSR602401-1"/>
    </source>
</evidence>
<evidence type="ECO:0000256" key="9">
    <source>
        <dbReference type="ARBA" id="ARBA00022989"/>
    </source>
</evidence>
<dbReference type="GO" id="GO:0016020">
    <property type="term" value="C:membrane"/>
    <property type="evidence" value="ECO:0007669"/>
    <property type="project" value="UniProtKB-SubCell"/>
</dbReference>
<comment type="pathway">
    <text evidence="3">Hormone biosynthesis.</text>
</comment>
<dbReference type="GO" id="GO:0048441">
    <property type="term" value="P:petal development"/>
    <property type="evidence" value="ECO:0007669"/>
    <property type="project" value="UniProtKB-ARBA"/>
</dbReference>
<keyword evidence="23" id="KW-0444">Lipid biosynthesis</keyword>
<evidence type="ECO:0000256" key="1">
    <source>
        <dbReference type="ARBA" id="ARBA00001971"/>
    </source>
</evidence>
<evidence type="ECO:0000256" key="6">
    <source>
        <dbReference type="ARBA" id="ARBA00022692"/>
    </source>
</evidence>
<feature type="transmembrane region" description="Helical" evidence="26">
    <location>
        <begin position="6"/>
        <end position="24"/>
    </location>
</feature>
<evidence type="ECO:0000256" key="25">
    <source>
        <dbReference type="RuleBase" id="RU000461"/>
    </source>
</evidence>
<evidence type="ECO:0000256" key="16">
    <source>
        <dbReference type="ARBA" id="ARBA00051572"/>
    </source>
</evidence>
<keyword evidence="12 25" id="KW-0503">Monooxygenase</keyword>
<evidence type="ECO:0000256" key="11">
    <source>
        <dbReference type="ARBA" id="ARBA00023004"/>
    </source>
</evidence>
<reference evidence="27" key="1">
    <citation type="submission" date="2018-01" db="EMBL/GenBank/DDBJ databases">
        <authorList>
            <person name="Mao J.F."/>
        </authorList>
    </citation>
    <scope>NUCLEOTIDE SEQUENCE</scope>
    <source>
        <strain evidence="27">Huo1</strain>
        <tissue evidence="27">Leaf</tissue>
    </source>
</reference>
<comment type="catalytic activity">
    <reaction evidence="15">
        <text>(22S,24R)-22-hydroxy-5alpha-ergostan-3-one + reduced [NADPH--hemoprotein reductase] + O2 = 3-dehydro-6-deoxoteasterone + oxidized [NADPH--hemoprotein reductase] + H2O + H(+)</text>
        <dbReference type="Rhea" id="RHEA:27325"/>
        <dbReference type="Rhea" id="RHEA-COMP:11964"/>
        <dbReference type="Rhea" id="RHEA-COMP:11965"/>
        <dbReference type="ChEBI" id="CHEBI:15377"/>
        <dbReference type="ChEBI" id="CHEBI:15378"/>
        <dbReference type="ChEBI" id="CHEBI:15379"/>
        <dbReference type="ChEBI" id="CHEBI:20710"/>
        <dbReference type="ChEBI" id="CHEBI:57618"/>
        <dbReference type="ChEBI" id="CHEBI:58210"/>
        <dbReference type="ChEBI" id="CHEBI:59411"/>
        <dbReference type="EC" id="1.14.14.147"/>
    </reaction>
</comment>
<comment type="subcellular location">
    <subcellularLocation>
        <location evidence="2">Membrane</location>
        <topology evidence="2">Single-pass membrane protein</topology>
    </subcellularLocation>
</comment>
<evidence type="ECO:0000256" key="13">
    <source>
        <dbReference type="ARBA" id="ARBA00023136"/>
    </source>
</evidence>
<dbReference type="FunFam" id="1.10.630.10:FF:000048">
    <property type="entry name" value="3-epi-6-deoxocathasterone 23-monooxygenase CYP90D1"/>
    <property type="match status" value="1"/>
</dbReference>
<evidence type="ECO:0000256" key="8">
    <source>
        <dbReference type="ARBA" id="ARBA00022955"/>
    </source>
</evidence>
<keyword evidence="28" id="KW-1185">Reference proteome</keyword>
<dbReference type="InterPro" id="IPR001128">
    <property type="entry name" value="Cyt_P450"/>
</dbReference>
<evidence type="ECO:0000256" key="3">
    <source>
        <dbReference type="ARBA" id="ARBA00004972"/>
    </source>
</evidence>
<dbReference type="PRINTS" id="PR00463">
    <property type="entry name" value="EP450I"/>
</dbReference>
<evidence type="ECO:0000256" key="10">
    <source>
        <dbReference type="ARBA" id="ARBA00023002"/>
    </source>
</evidence>
<evidence type="ECO:0000256" key="14">
    <source>
        <dbReference type="ARBA" id="ARBA00037910"/>
    </source>
</evidence>
<keyword evidence="5 24" id="KW-0349">Heme</keyword>
<keyword evidence="23" id="KW-0443">Lipid metabolism</keyword>
<dbReference type="EMBL" id="PNBA02000015">
    <property type="protein sequence ID" value="KAG6399567.1"/>
    <property type="molecule type" value="Genomic_DNA"/>
</dbReference>
<dbReference type="GO" id="GO:0016132">
    <property type="term" value="P:brassinosteroid biosynthetic process"/>
    <property type="evidence" value="ECO:0007669"/>
    <property type="project" value="UniProtKB-KW"/>
</dbReference>
<dbReference type="GO" id="GO:0016709">
    <property type="term" value="F:oxidoreductase activity, acting on paired donors, with incorporation or reduction of molecular oxygen, NAD(P)H as one donor, and incorporation of one atom of oxygen"/>
    <property type="evidence" value="ECO:0007669"/>
    <property type="project" value="TreeGrafter"/>
</dbReference>
<dbReference type="Pfam" id="PF00067">
    <property type="entry name" value="p450"/>
    <property type="match status" value="1"/>
</dbReference>
<comment type="pathway">
    <text evidence="17">Steroid biosynthesis.</text>
</comment>
<comment type="similarity">
    <text evidence="4 25">Belongs to the cytochrome P450 family.</text>
</comment>
<dbReference type="EC" id="1.14.14.147" evidence="18"/>
<keyword evidence="7 24" id="KW-0479">Metal-binding</keyword>
<evidence type="ECO:0000313" key="27">
    <source>
        <dbReference type="EMBL" id="KAG6399567.1"/>
    </source>
</evidence>
<dbReference type="InterPro" id="IPR036396">
    <property type="entry name" value="Cyt_P450_sf"/>
</dbReference>
<dbReference type="SUPFAM" id="SSF48264">
    <property type="entry name" value="Cytochrome P450"/>
    <property type="match status" value="1"/>
</dbReference>
<dbReference type="GO" id="GO:0048366">
    <property type="term" value="P:leaf development"/>
    <property type="evidence" value="ECO:0007669"/>
    <property type="project" value="UniProtKB-ARBA"/>
</dbReference>
<dbReference type="AlphaFoldDB" id="A0A8X8ZBX8"/>
<evidence type="ECO:0000256" key="23">
    <source>
        <dbReference type="ARBA" id="ARBA00084112"/>
    </source>
</evidence>
<evidence type="ECO:0000256" key="17">
    <source>
        <dbReference type="ARBA" id="ARBA00060577"/>
    </source>
</evidence>
<dbReference type="GO" id="GO:0102097">
    <property type="term" value="F:22alpha-hydroxysteroid 23-monooxygenase activity"/>
    <property type="evidence" value="ECO:0007669"/>
    <property type="project" value="UniProtKB-EC"/>
</dbReference>
<evidence type="ECO:0000256" key="18">
    <source>
        <dbReference type="ARBA" id="ARBA00066344"/>
    </source>
</evidence>
<evidence type="ECO:0000256" key="5">
    <source>
        <dbReference type="ARBA" id="ARBA00022617"/>
    </source>
</evidence>
<dbReference type="PRINTS" id="PR00385">
    <property type="entry name" value="P450"/>
</dbReference>
<dbReference type="GO" id="GO:0048443">
    <property type="term" value="P:stamen development"/>
    <property type="evidence" value="ECO:0007669"/>
    <property type="project" value="UniProtKB-ARBA"/>
</dbReference>
<dbReference type="GO" id="GO:0016125">
    <property type="term" value="P:sterol metabolic process"/>
    <property type="evidence" value="ECO:0007669"/>
    <property type="project" value="TreeGrafter"/>
</dbReference>
<evidence type="ECO:0000256" key="19">
    <source>
        <dbReference type="ARBA" id="ARBA00075093"/>
    </source>
</evidence>